<organism evidence="8 9">
    <name type="scientific">Vibrio algicola</name>
    <dbReference type="NCBI Taxonomy" id="2662262"/>
    <lineage>
        <taxon>Bacteria</taxon>
        <taxon>Pseudomonadati</taxon>
        <taxon>Pseudomonadota</taxon>
        <taxon>Gammaproteobacteria</taxon>
        <taxon>Vibrionales</taxon>
        <taxon>Vibrionaceae</taxon>
        <taxon>Vibrio</taxon>
    </lineage>
</organism>
<sequence length="112" mass="12121">MSNDQDVLSGEALESAVMELIINAGESKSCAMEALYAAKKGQWDDVDTFLAQASAASKRAHDVQTGLIGLDEGEGKVPVNLIMVHAQDHIMTAMLARELIEELISLHRSIQK</sequence>
<keyword evidence="9" id="KW-1185">Reference proteome</keyword>
<evidence type="ECO:0000256" key="7">
    <source>
        <dbReference type="PROSITE-ProRule" id="PRU00418"/>
    </source>
</evidence>
<keyword evidence="1" id="KW-0813">Transport</keyword>
<dbReference type="EMBL" id="CP045699">
    <property type="protein sequence ID" value="QGA64672.1"/>
    <property type="molecule type" value="Genomic_DNA"/>
</dbReference>
<evidence type="ECO:0000256" key="4">
    <source>
        <dbReference type="ARBA" id="ARBA00022683"/>
    </source>
</evidence>
<dbReference type="CDD" id="cd00215">
    <property type="entry name" value="PTS_IIA_lac"/>
    <property type="match status" value="1"/>
</dbReference>
<dbReference type="Proteomes" id="UP000348942">
    <property type="component" value="Chromosome 1"/>
</dbReference>
<dbReference type="Pfam" id="PF02255">
    <property type="entry name" value="PTS_IIA"/>
    <property type="match status" value="1"/>
</dbReference>
<keyword evidence="3" id="KW-0808">Transferase</keyword>
<dbReference type="GO" id="GO:0016740">
    <property type="term" value="F:transferase activity"/>
    <property type="evidence" value="ECO:0007669"/>
    <property type="project" value="UniProtKB-KW"/>
</dbReference>
<dbReference type="AlphaFoldDB" id="A0A5Q0TBX5"/>
<evidence type="ECO:0000256" key="6">
    <source>
        <dbReference type="PIRSR" id="PIRSR000699-2"/>
    </source>
</evidence>
<dbReference type="PANTHER" id="PTHR34382:SF7">
    <property type="entry name" value="PTS SYSTEM N,N'-DIACETYLCHITOBIOSE-SPECIFIC EIIA COMPONENT"/>
    <property type="match status" value="1"/>
</dbReference>
<dbReference type="InterPro" id="IPR036542">
    <property type="entry name" value="PTS_IIA_lac/cel_sf"/>
</dbReference>
<keyword evidence="6" id="KW-0460">Magnesium</keyword>
<keyword evidence="2" id="KW-0762">Sugar transport</keyword>
<dbReference type="GO" id="GO:0046872">
    <property type="term" value="F:metal ion binding"/>
    <property type="evidence" value="ECO:0007669"/>
    <property type="project" value="UniProtKB-KW"/>
</dbReference>
<dbReference type="Gene3D" id="1.20.58.80">
    <property type="entry name" value="Phosphotransferase system, lactose/cellobiose-type IIA subunit"/>
    <property type="match status" value="1"/>
</dbReference>
<proteinExistence type="predicted"/>
<dbReference type="PANTHER" id="PTHR34382">
    <property type="entry name" value="PTS SYSTEM N,N'-DIACETYLCHITOBIOSE-SPECIFIC EIIA COMPONENT"/>
    <property type="match status" value="1"/>
</dbReference>
<feature type="active site" description="Tele-phosphohistidine intermediate" evidence="5">
    <location>
        <position position="85"/>
    </location>
</feature>
<evidence type="ECO:0000256" key="1">
    <source>
        <dbReference type="ARBA" id="ARBA00022448"/>
    </source>
</evidence>
<gene>
    <name evidence="8" type="ORF">GFB47_04175</name>
</gene>
<feature type="modified residue" description="Phosphohistidine; by HPr" evidence="7">
    <location>
        <position position="85"/>
    </location>
</feature>
<evidence type="ECO:0000256" key="2">
    <source>
        <dbReference type="ARBA" id="ARBA00022597"/>
    </source>
</evidence>
<evidence type="ECO:0000256" key="3">
    <source>
        <dbReference type="ARBA" id="ARBA00022679"/>
    </source>
</evidence>
<dbReference type="GO" id="GO:0009401">
    <property type="term" value="P:phosphoenolpyruvate-dependent sugar phosphotransferase system"/>
    <property type="evidence" value="ECO:0007669"/>
    <property type="project" value="UniProtKB-KW"/>
</dbReference>
<comment type="cofactor">
    <cofactor evidence="6">
        <name>Mg(2+)</name>
        <dbReference type="ChEBI" id="CHEBI:18420"/>
    </cofactor>
    <text evidence="6">Binds 1 Mg(2+) ion per trimer.</text>
</comment>
<reference evidence="8 9" key="1">
    <citation type="submission" date="2019-10" db="EMBL/GenBank/DDBJ databases">
        <title>Vibrio sp. nov., isolated from Coralline algae surface.</title>
        <authorList>
            <person name="Geng Y."/>
            <person name="Zhang X."/>
        </authorList>
    </citation>
    <scope>NUCLEOTIDE SEQUENCE [LARGE SCALE GENOMIC DNA]</scope>
    <source>
        <strain evidence="8 9">SM1977</strain>
    </source>
</reference>
<keyword evidence="4" id="KW-0598">Phosphotransferase system</keyword>
<evidence type="ECO:0000313" key="8">
    <source>
        <dbReference type="EMBL" id="QGA64672.1"/>
    </source>
</evidence>
<evidence type="ECO:0000256" key="5">
    <source>
        <dbReference type="PIRSR" id="PIRSR000699-1"/>
    </source>
</evidence>
<feature type="binding site" evidence="6">
    <location>
        <position position="88"/>
    </location>
    <ligand>
        <name>Mg(2+)</name>
        <dbReference type="ChEBI" id="CHEBI:18420"/>
        <note>ligand shared between all trimeric partners</note>
    </ligand>
</feature>
<dbReference type="PIRSF" id="PIRSF000699">
    <property type="entry name" value="PTS_IILac_III"/>
    <property type="match status" value="1"/>
</dbReference>
<evidence type="ECO:0000313" key="9">
    <source>
        <dbReference type="Proteomes" id="UP000348942"/>
    </source>
</evidence>
<protein>
    <submittedName>
        <fullName evidence="8">PTS N,N'-diacetylchitobiose transporter subunit IIA</fullName>
    </submittedName>
</protein>
<dbReference type="SUPFAM" id="SSF46973">
    <property type="entry name" value="Enzyme IIa from lactose specific PTS, IIa-lac"/>
    <property type="match status" value="1"/>
</dbReference>
<dbReference type="RefSeq" id="WP_153446781.1">
    <property type="nucleotide sequence ID" value="NZ_CP045699.1"/>
</dbReference>
<keyword evidence="6" id="KW-0479">Metal-binding</keyword>
<accession>A0A5Q0TBX5</accession>
<name>A0A5Q0TBX5_9VIBR</name>
<dbReference type="PROSITE" id="PS51095">
    <property type="entry name" value="PTS_EIIA_TYPE_3"/>
    <property type="match status" value="1"/>
</dbReference>
<dbReference type="InterPro" id="IPR003188">
    <property type="entry name" value="PTS_IIA_lac/cel"/>
</dbReference>